<sequence>MNDENNLIIYPALDFILALDALKSPHDLDRLKSLDKFLEDNKEFLLGASILTENISEELPKAEDFTIRGSSFKVTEAQKTYATTISNILGINKKEALKIIAETSKRNPEINDVTKTKKYSNEEIKREVEQKNTKLFISSILRERRTAIKLLRVLVSDNSLPIIEKKFSEKVFQDGGELISTAISSLEKLTDSITENDSKYSEIIASENALAIIEILKLLVFVLIVVSTTSSNVVKWFGVLQSNDFFAVLKESIPFEFYEEIDALKSVLSLLFLGLNTNDALFDPFSPFILDSVAVKKINKILVNSPVDPLINYAWSISIYGIEDSKAGEIFGDSFNEINEYFAVKAAEQDVFKVIEKVHQILHYDNLYSAIVSSFLIAVTPFIKLTDKTSHTYLTVFKDAPDTFVEKLFTNEDTERILFLAKAKFPEIIIPYLRLLTINGAFAHDELSKLSTYMHTISSQSLDYENEPETDSIVLKSGLYVNPPYEQNKDVLLYLPDSTRGKLVPTTDPKTEAAIFHYNYNGWALIGRVLQNIVGFAEDEELLLTILELIGNTISSVDLDTSVDIFESLSSFVDNGDIVEIILKLFEQSLHQKHTPALKLIVDILIGLVNNFPQIVWSHLARSDLLEHGGRGGLIATILGSIETVNGEYDFTIALLKLYNELVSNALSFPEDYTTQRNEILPKFTSHAIQIFENFIYWNYKISSQKFQIGTLIIDTFSRLLYSVYGIDPDSDIKSKVTKVLAQPAEKVIKSFTNSFPDVRTIKPILAALNFLVQTPGTFDTSGSVGFWYDQWVRNSLVFSKLVLSIRSVIGSTPSTLEKSLFAEAPALIDAYSQHTDLRGDILQLLTQLVSASWPADPPSLLSHLGEHHTSVLLASISSDLELKYDDFKVKKYLYDFFSAVIEGNQKGLSMIFLNGRDIRDTEKKQKTVLGILKNNVTHLDYYPESLSIHLVEAIAHAFNSWSSKKEESDVEFITTLVNKLKDFQATNSETRDEREIIQNCYKYMLNSRVAEICALFIFTSKEEKSARPITDLLSGSTIVELIKPLYQPFGYRVSLHENLNRNFEDKWPTYSLKQFIRSPLANSTRYGENAVYDLRLLDDILGLNEYWAGSENSSGYRGEVISASLNLQYVSSQISAAKSWGALLTAYVKKYKSTSSFVEIIKKLLQANIDEGAKVPIFEEVYRVRIELSFFFLYSITSSRKLEEKEITDILSLTLQLVTSADVDFLGSILMNKSDIYRPLLRIISSLLTAAKNNTKIVENLSTDLLNFFEIVIAKGTSVILGNVQAEIKTPEIGGKVEDLYLIISLYKGLIASKPPTSFTTKLSTILVDFGTLKAILNVYSSSHLLKINNEPLFADLTLTFMLELASVDSIAEQLISSGLFSTLIQSPISLVIQEGNITVQSAPRYHNIWSNGLLAIILILLSNFGARLLPEILVFVNYFAKQITSTLQSWSQDSLAITVPALQETEQIIILQKVLKVLSRDYGMNLNNMQQQSTEIIPELDSKRGRKTLSDAFTHLLAHPKFLTSRIIPTTLEEQRSFEGEDKIRTPLVEQLASQISELKQSLLD</sequence>
<evidence type="ECO:0000313" key="13">
    <source>
        <dbReference type="EMBL" id="CCH45321.1"/>
    </source>
</evidence>
<keyword evidence="14" id="KW-1185">Reference proteome</keyword>
<evidence type="ECO:0000256" key="7">
    <source>
        <dbReference type="ARBA" id="ARBA00023242"/>
    </source>
</evidence>
<evidence type="ECO:0000256" key="3">
    <source>
        <dbReference type="ARBA" id="ARBA00022816"/>
    </source>
</evidence>
<evidence type="ECO:0000256" key="8">
    <source>
        <dbReference type="ARBA" id="ARBA00038387"/>
    </source>
</evidence>
<proteinExistence type="inferred from homology"/>
<feature type="domain" description="Nucleoporin Nup188 N-terminal subdomain III" evidence="12">
    <location>
        <begin position="514"/>
        <end position="917"/>
    </location>
</feature>
<dbReference type="GO" id="GO:0017056">
    <property type="term" value="F:structural constituent of nuclear pore"/>
    <property type="evidence" value="ECO:0007669"/>
    <property type="project" value="InterPro"/>
</dbReference>
<evidence type="ECO:0000256" key="4">
    <source>
        <dbReference type="ARBA" id="ARBA00022927"/>
    </source>
</evidence>
<dbReference type="InterPro" id="IPR041634">
    <property type="entry name" value="Nup188_C"/>
</dbReference>
<evidence type="ECO:0000256" key="9">
    <source>
        <dbReference type="ARBA" id="ARBA00040174"/>
    </source>
</evidence>
<dbReference type="InterPro" id="IPR044840">
    <property type="entry name" value="Nup188"/>
</dbReference>
<gene>
    <name evidence="13" type="ORF">BN7_4903</name>
</gene>
<protein>
    <recommendedName>
        <fullName evidence="9">Nucleoporin NUP188</fullName>
    </recommendedName>
</protein>
<evidence type="ECO:0000256" key="2">
    <source>
        <dbReference type="ARBA" id="ARBA00022448"/>
    </source>
</evidence>
<dbReference type="Proteomes" id="UP000009328">
    <property type="component" value="Unassembled WGS sequence"/>
</dbReference>
<dbReference type="GO" id="GO:0044611">
    <property type="term" value="C:nuclear pore inner ring"/>
    <property type="evidence" value="ECO:0007669"/>
    <property type="project" value="TreeGrafter"/>
</dbReference>
<feature type="domain" description="Nuclear pore protein Nup188 C-terminal" evidence="11">
    <location>
        <begin position="1212"/>
        <end position="1539"/>
    </location>
</feature>
<dbReference type="Gene3D" id="1.25.10.70">
    <property type="match status" value="1"/>
</dbReference>
<dbReference type="InterPro" id="IPR048883">
    <property type="entry name" value="Nup188_N-subdom_III"/>
</dbReference>
<evidence type="ECO:0000259" key="10">
    <source>
        <dbReference type="Pfam" id="PF10487"/>
    </source>
</evidence>
<keyword evidence="4" id="KW-0653">Protein transport</keyword>
<feature type="domain" description="Nucleoporin Nup188 N-terminal" evidence="10">
    <location>
        <begin position="34"/>
        <end position="463"/>
    </location>
</feature>
<keyword evidence="2" id="KW-0813">Transport</keyword>
<reference evidence="13 14" key="1">
    <citation type="journal article" date="2012" name="Eukaryot. Cell">
        <title>Draft genome sequence of Wickerhamomyces ciferrii NRRL Y-1031 F-60-10.</title>
        <authorList>
            <person name="Schneider J."/>
            <person name="Andrea H."/>
            <person name="Blom J."/>
            <person name="Jaenicke S."/>
            <person name="Ruckert C."/>
            <person name="Schorsch C."/>
            <person name="Szczepanowski R."/>
            <person name="Farwick M."/>
            <person name="Goesmann A."/>
            <person name="Puhler A."/>
            <person name="Schaffer S."/>
            <person name="Tauch A."/>
            <person name="Kohler T."/>
            <person name="Brinkrolf K."/>
        </authorList>
    </citation>
    <scope>NUCLEOTIDE SEQUENCE [LARGE SCALE GENOMIC DNA]</scope>
    <source>
        <strain evidence="14">ATCC 14091 / BCRC 22168 / CBS 111 / JCM 3599 / NBRC 0793 / NRRL Y-1031 F-60-10</strain>
    </source>
</reference>
<accession>K0KQK0</accession>
<dbReference type="FunCoup" id="K0KQK0">
    <property type="interactions" value="170"/>
</dbReference>
<dbReference type="Pfam" id="PF10487">
    <property type="entry name" value="Nup188_N"/>
    <property type="match status" value="1"/>
</dbReference>
<name>K0KQK0_WICCF</name>
<evidence type="ECO:0000259" key="12">
    <source>
        <dbReference type="Pfam" id="PF21093"/>
    </source>
</evidence>
<dbReference type="PANTHER" id="PTHR31431">
    <property type="entry name" value="NUCLEOPORIN NUP188 HOMOLOG"/>
    <property type="match status" value="1"/>
</dbReference>
<dbReference type="eggNOG" id="ENOG502QQFV">
    <property type="taxonomic scope" value="Eukaryota"/>
</dbReference>
<evidence type="ECO:0000259" key="11">
    <source>
        <dbReference type="Pfam" id="PF18378"/>
    </source>
</evidence>
<dbReference type="EMBL" id="CAIF01000188">
    <property type="protein sequence ID" value="CCH45321.1"/>
    <property type="molecule type" value="Genomic_DNA"/>
</dbReference>
<evidence type="ECO:0000256" key="6">
    <source>
        <dbReference type="ARBA" id="ARBA00023132"/>
    </source>
</evidence>
<dbReference type="InParanoid" id="K0KQK0"/>
<dbReference type="InterPro" id="IPR018864">
    <property type="entry name" value="Nucleoporin_Nup188_N"/>
</dbReference>
<evidence type="ECO:0000256" key="1">
    <source>
        <dbReference type="ARBA" id="ARBA00004567"/>
    </source>
</evidence>
<comment type="subcellular location">
    <subcellularLocation>
        <location evidence="1">Nucleus</location>
        <location evidence="1">Nuclear pore complex</location>
    </subcellularLocation>
</comment>
<dbReference type="GO" id="GO:0006405">
    <property type="term" value="P:RNA export from nucleus"/>
    <property type="evidence" value="ECO:0007669"/>
    <property type="project" value="TreeGrafter"/>
</dbReference>
<keyword evidence="5" id="KW-0811">Translocation</keyword>
<organism evidence="13 14">
    <name type="scientific">Wickerhamomyces ciferrii (strain ATCC 14091 / BCRC 22168 / CBS 111 / JCM 3599 / NBRC 0793 / NRRL Y-1031 F-60-10)</name>
    <name type="common">Yeast</name>
    <name type="synonym">Pichia ciferrii</name>
    <dbReference type="NCBI Taxonomy" id="1206466"/>
    <lineage>
        <taxon>Eukaryota</taxon>
        <taxon>Fungi</taxon>
        <taxon>Dikarya</taxon>
        <taxon>Ascomycota</taxon>
        <taxon>Saccharomycotina</taxon>
        <taxon>Saccharomycetes</taxon>
        <taxon>Phaffomycetales</taxon>
        <taxon>Wickerhamomycetaceae</taxon>
        <taxon>Wickerhamomyces</taxon>
    </lineage>
</organism>
<dbReference type="Pfam" id="PF18378">
    <property type="entry name" value="Nup188_C"/>
    <property type="match status" value="1"/>
</dbReference>
<comment type="similarity">
    <text evidence="8">Belongs to the Nup188 family.</text>
</comment>
<evidence type="ECO:0000256" key="5">
    <source>
        <dbReference type="ARBA" id="ARBA00023010"/>
    </source>
</evidence>
<dbReference type="GO" id="GO:0006606">
    <property type="term" value="P:protein import into nucleus"/>
    <property type="evidence" value="ECO:0007669"/>
    <property type="project" value="TreeGrafter"/>
</dbReference>
<dbReference type="STRING" id="1206466.K0KQK0"/>
<dbReference type="Pfam" id="PF21093">
    <property type="entry name" value="Nup188_N-subdom_III"/>
    <property type="match status" value="1"/>
</dbReference>
<dbReference type="GO" id="GO:0051028">
    <property type="term" value="P:mRNA transport"/>
    <property type="evidence" value="ECO:0007669"/>
    <property type="project" value="UniProtKB-KW"/>
</dbReference>
<keyword evidence="3" id="KW-0509">mRNA transport</keyword>
<evidence type="ECO:0000313" key="14">
    <source>
        <dbReference type="Proteomes" id="UP000009328"/>
    </source>
</evidence>
<dbReference type="PANTHER" id="PTHR31431:SF1">
    <property type="entry name" value="NUCLEOPORIN NUP188"/>
    <property type="match status" value="1"/>
</dbReference>
<keyword evidence="7" id="KW-0539">Nucleus</keyword>
<comment type="caution">
    <text evidence="13">The sequence shown here is derived from an EMBL/GenBank/DDBJ whole genome shotgun (WGS) entry which is preliminary data.</text>
</comment>
<keyword evidence="6" id="KW-0906">Nuclear pore complex</keyword>
<dbReference type="HOGENOM" id="CLU_001029_1_0_1"/>